<dbReference type="KEGG" id="mea:Mex_2p0787"/>
<keyword evidence="1" id="KW-0614">Plasmid</keyword>
<sequence length="90" mass="9519">MQAEVRIPRRRTPPTRQTDAGLLETIRAAGSVSVASGDAGLRTAAARLAVAGILAVEELAPDGSFRPLTPADVLHARSAYEWRVSAARRA</sequence>
<dbReference type="HOGENOM" id="CLU_2437417_0_0_5"/>
<geneLocation type="plasmid" evidence="1 2">
    <name>megaplasmid</name>
</geneLocation>
<keyword evidence="2" id="KW-1185">Reference proteome</keyword>
<gene>
    <name evidence="1" type="ordered locus">MexAM1_META2p0787</name>
</gene>
<protein>
    <submittedName>
        <fullName evidence="1">Uncharacterized protein</fullName>
    </submittedName>
</protein>
<name>C5B595_METEA</name>
<dbReference type="RefSeq" id="WP_012754064.1">
    <property type="nucleotide sequence ID" value="NC_012811.1"/>
</dbReference>
<evidence type="ECO:0000313" key="1">
    <source>
        <dbReference type="EMBL" id="ACS43627.1"/>
    </source>
</evidence>
<organism evidence="1 2">
    <name type="scientific">Methylorubrum extorquens (strain ATCC 14718 / DSM 1338 / JCM 2805 / NCIMB 9133 / AM1)</name>
    <name type="common">Methylobacterium extorquens</name>
    <dbReference type="NCBI Taxonomy" id="272630"/>
    <lineage>
        <taxon>Bacteria</taxon>
        <taxon>Pseudomonadati</taxon>
        <taxon>Pseudomonadota</taxon>
        <taxon>Alphaproteobacteria</taxon>
        <taxon>Hyphomicrobiales</taxon>
        <taxon>Methylobacteriaceae</taxon>
        <taxon>Methylorubrum</taxon>
    </lineage>
</organism>
<reference evidence="1 2" key="1">
    <citation type="journal article" date="2009" name="PLoS ONE">
        <title>Methylobacterium genome sequences: a reference blueprint to investigate microbial metabolism of C1 compounds from natural and industrial sources.</title>
        <authorList>
            <person name="Vuilleumier S."/>
            <person name="Chistoserdova L."/>
            <person name="Lee M.-C."/>
            <person name="Bringel F."/>
            <person name="Lajus A."/>
            <person name="Zhou Y."/>
            <person name="Gourion B."/>
            <person name="Barbe V."/>
            <person name="Chang J."/>
            <person name="Cruveiller S."/>
            <person name="Dossat C."/>
            <person name="Gillett W."/>
            <person name="Gruffaz C."/>
            <person name="Haugen E."/>
            <person name="Hourcade E."/>
            <person name="Levy R."/>
            <person name="Mangenot S."/>
            <person name="Muller E."/>
            <person name="Nadalig T."/>
            <person name="Pagni M."/>
            <person name="Penny C."/>
            <person name="Peyraud R."/>
            <person name="Robinson D.G."/>
            <person name="Roche D."/>
            <person name="Rouy Z."/>
            <person name="Saenampechek C."/>
            <person name="Salvignol G."/>
            <person name="Vallenet D."/>
            <person name="Wu Z."/>
            <person name="Marx C.J."/>
            <person name="Vorholt J.A."/>
            <person name="Olson M.V."/>
            <person name="Kaul R."/>
            <person name="Weissenbach J."/>
            <person name="Medigue C."/>
            <person name="Lidstrom M.E."/>
        </authorList>
    </citation>
    <scope>NUCLEOTIDE SEQUENCE [LARGE SCALE GENOMIC DNA]</scope>
    <source>
        <strain evidence="2">ATCC 14718 / DSM 1338 / JCM 2805 / NCIMB 9133 / AM1</strain>
    </source>
</reference>
<evidence type="ECO:0000313" key="2">
    <source>
        <dbReference type="Proteomes" id="UP000009081"/>
    </source>
</evidence>
<dbReference type="EMBL" id="CP001511">
    <property type="protein sequence ID" value="ACS43627.1"/>
    <property type="molecule type" value="Genomic_DNA"/>
</dbReference>
<proteinExistence type="predicted"/>
<dbReference type="Proteomes" id="UP000009081">
    <property type="component" value="Plasmid megaplasmid"/>
</dbReference>
<dbReference type="AlphaFoldDB" id="C5B595"/>
<accession>C5B595</accession>